<feature type="domain" description="GH3 C-terminal" evidence="4">
    <location>
        <begin position="420"/>
        <end position="534"/>
    </location>
</feature>
<reference evidence="5" key="1">
    <citation type="submission" date="2024-03" db="EMBL/GenBank/DDBJ databases">
        <title>WGS assembly of Saponaria officinalis var. Norfolk2.</title>
        <authorList>
            <person name="Jenkins J."/>
            <person name="Shu S."/>
            <person name="Grimwood J."/>
            <person name="Barry K."/>
            <person name="Goodstein D."/>
            <person name="Schmutz J."/>
            <person name="Leebens-Mack J."/>
            <person name="Osbourn A."/>
        </authorList>
    </citation>
    <scope>NUCLEOTIDE SEQUENCE [LARGE SCALE GENOMIC DNA]</scope>
    <source>
        <strain evidence="5">JIC</strain>
    </source>
</reference>
<protein>
    <submittedName>
        <fullName evidence="5">Uncharacterized protein</fullName>
    </submittedName>
</protein>
<evidence type="ECO:0000313" key="6">
    <source>
        <dbReference type="Proteomes" id="UP001443914"/>
    </source>
</evidence>
<dbReference type="PANTHER" id="PTHR31901:SF5">
    <property type="entry name" value="JASMONOYL--L-AMINO ACID SYNTHETASE JAR1"/>
    <property type="match status" value="1"/>
</dbReference>
<keyword evidence="6" id="KW-1185">Reference proteome</keyword>
<comment type="similarity">
    <text evidence="1">Belongs to the IAA-amido conjugating enzyme family.</text>
</comment>
<dbReference type="EMBL" id="JBDFQZ010000002">
    <property type="protein sequence ID" value="KAK9749481.1"/>
    <property type="molecule type" value="Genomic_DNA"/>
</dbReference>
<organism evidence="5 6">
    <name type="scientific">Saponaria officinalis</name>
    <name type="common">Common soapwort</name>
    <name type="synonym">Lychnis saponaria</name>
    <dbReference type="NCBI Taxonomy" id="3572"/>
    <lineage>
        <taxon>Eukaryota</taxon>
        <taxon>Viridiplantae</taxon>
        <taxon>Streptophyta</taxon>
        <taxon>Embryophyta</taxon>
        <taxon>Tracheophyta</taxon>
        <taxon>Spermatophyta</taxon>
        <taxon>Magnoliopsida</taxon>
        <taxon>eudicotyledons</taxon>
        <taxon>Gunneridae</taxon>
        <taxon>Pentapetalae</taxon>
        <taxon>Caryophyllales</taxon>
        <taxon>Caryophyllaceae</taxon>
        <taxon>Caryophylleae</taxon>
        <taxon>Saponaria</taxon>
    </lineage>
</organism>
<evidence type="ECO:0000313" key="5">
    <source>
        <dbReference type="EMBL" id="KAK9749481.1"/>
    </source>
</evidence>
<dbReference type="GO" id="GO:0016881">
    <property type="term" value="F:acid-amino acid ligase activity"/>
    <property type="evidence" value="ECO:0007669"/>
    <property type="project" value="TreeGrafter"/>
</dbReference>
<accession>A0AAW1MUR1</accession>
<dbReference type="InterPro" id="IPR055377">
    <property type="entry name" value="GH3_M"/>
</dbReference>
<dbReference type="InterPro" id="IPR055378">
    <property type="entry name" value="GH3_C"/>
</dbReference>
<proteinExistence type="inferred from homology"/>
<dbReference type="AlphaFoldDB" id="A0AAW1MUR1"/>
<evidence type="ECO:0000256" key="1">
    <source>
        <dbReference type="ARBA" id="ARBA00008068"/>
    </source>
</evidence>
<evidence type="ECO:0000256" key="2">
    <source>
        <dbReference type="ARBA" id="ARBA00022598"/>
    </source>
</evidence>
<gene>
    <name evidence="5" type="ORF">RND81_02G129000</name>
</gene>
<dbReference type="Proteomes" id="UP001443914">
    <property type="component" value="Unassembled WGS sequence"/>
</dbReference>
<dbReference type="GO" id="GO:0005737">
    <property type="term" value="C:cytoplasm"/>
    <property type="evidence" value="ECO:0007669"/>
    <property type="project" value="TreeGrafter"/>
</dbReference>
<dbReference type="PANTHER" id="PTHR31901">
    <property type="entry name" value="GH3 DOMAIN-CONTAINING PROTEIN"/>
    <property type="match status" value="1"/>
</dbReference>
<dbReference type="InterPro" id="IPR004993">
    <property type="entry name" value="GH3"/>
</dbReference>
<dbReference type="Pfam" id="PF23571">
    <property type="entry name" value="GH3_M"/>
    <property type="match status" value="1"/>
</dbReference>
<evidence type="ECO:0000259" key="4">
    <source>
        <dbReference type="Pfam" id="PF23572"/>
    </source>
</evidence>
<dbReference type="Pfam" id="PF03321">
    <property type="entry name" value="GH3"/>
    <property type="match status" value="1"/>
</dbReference>
<sequence length="558" mass="62692">MTTNVGQVQIEKLKKILEENANSEYLKEYMKGNIDVETFKQCVPLVTHKDLEHYIQRMVDGDTSSVLTGKPITHFSTSSGTSQGKPKFVPFNDGLLDTTMQVYRTSFAYRDREFTIIGKGKALNFVYGSKPFTTKGGLIAGSATTHVFRNPLYTLTMKSMQSQNCSPNEVIFGSDYHQSLYCHLLCGLLNYNEVQFVSSTFAHSVVQAFETFEHVWHDLCTDIRDGVLNERITDLNIRAVMGDILKPDPELADMIEGICSGLSEWNGLIPKLFPNVKYVYAIFTGSMEPYLPQMRRYTGGRVPLVCADYGASEGWIAVNCDPRSPPESAAFTVHPGIGYYEFLPLKEAHDEDLESKLLGLAELKMGEEYEVIMTNVGGLYRYRLGDVVKVTGFHNATPKLKFVRRLNLVLNINVDKITEEDIHLAIEEASKLLVSEKVNIVDFTTCVDSSKDIENYVICWELSGDVNEDILQECCHILDRAFCRDHGYLSSRKTKTIGPLELRILSKGTIQKIVLNSLNLGIAMNQFKLPRCIGANSKAILEILDTNIGKSYFSTLYD</sequence>
<evidence type="ECO:0000259" key="3">
    <source>
        <dbReference type="Pfam" id="PF23571"/>
    </source>
</evidence>
<feature type="domain" description="GH3 middle" evidence="3">
    <location>
        <begin position="331"/>
        <end position="405"/>
    </location>
</feature>
<comment type="caution">
    <text evidence="5">The sequence shown here is derived from an EMBL/GenBank/DDBJ whole genome shotgun (WGS) entry which is preliminary data.</text>
</comment>
<dbReference type="InterPro" id="IPR042099">
    <property type="entry name" value="ANL_N_sf"/>
</dbReference>
<dbReference type="Gene3D" id="3.40.50.12780">
    <property type="entry name" value="N-terminal domain of ligase-like"/>
    <property type="match status" value="1"/>
</dbReference>
<name>A0AAW1MUR1_SAPOF</name>
<keyword evidence="2" id="KW-0436">Ligase</keyword>
<dbReference type="Pfam" id="PF23572">
    <property type="entry name" value="GH3_C"/>
    <property type="match status" value="1"/>
</dbReference>